<evidence type="ECO:0000256" key="3">
    <source>
        <dbReference type="ARBA" id="ARBA00022777"/>
    </source>
</evidence>
<comment type="function">
    <text evidence="5">Catalyzes the specific phosphorylation of arginine residues in proteins.</text>
</comment>
<keyword evidence="10" id="KW-1185">Reference proteome</keyword>
<feature type="binding site" evidence="5 6">
    <location>
        <position position="93"/>
    </location>
    <ligand>
        <name>ATP</name>
        <dbReference type="ChEBI" id="CHEBI:30616"/>
    </ligand>
</feature>
<proteinExistence type="inferred from homology"/>
<dbReference type="NCBIfam" id="NF002194">
    <property type="entry name" value="PRK01059.1-4"/>
    <property type="match status" value="1"/>
</dbReference>
<feature type="domain" description="Phosphagen kinase C-terminal" evidence="8">
    <location>
        <begin position="24"/>
        <end position="256"/>
    </location>
</feature>
<dbReference type="PANTHER" id="PTHR11547:SF38">
    <property type="entry name" value="ARGININE KINASE 1-RELATED"/>
    <property type="match status" value="1"/>
</dbReference>
<gene>
    <name evidence="5 9" type="primary">mcsB</name>
    <name evidence="9" type="ORF">Pmgp_03083</name>
</gene>
<protein>
    <recommendedName>
        <fullName evidence="5">Protein-arginine kinase</fullName>
        <ecNumber evidence="5">2.7.14.1</ecNumber>
    </recommendedName>
</protein>
<evidence type="ECO:0000313" key="10">
    <source>
        <dbReference type="Proteomes" id="UP000297597"/>
    </source>
</evidence>
<dbReference type="InterPro" id="IPR022414">
    <property type="entry name" value="ATP-guanido_PTrfase_cat"/>
</dbReference>
<evidence type="ECO:0000256" key="7">
    <source>
        <dbReference type="RuleBase" id="RU000505"/>
    </source>
</evidence>
<keyword evidence="2 5" id="KW-0547">Nucleotide-binding</keyword>
<dbReference type="InterPro" id="IPR023660">
    <property type="entry name" value="Arg_Kinase"/>
</dbReference>
<name>A0A4Y7RKV1_9FIRM</name>
<comment type="catalytic activity">
    <reaction evidence="5">
        <text>L-arginyl-[protein] + ATP = N(omega)-phospho-L-arginyl-[protein] + ADP + H(+)</text>
        <dbReference type="Rhea" id="RHEA:43384"/>
        <dbReference type="Rhea" id="RHEA-COMP:10532"/>
        <dbReference type="Rhea" id="RHEA-COMP:10533"/>
        <dbReference type="ChEBI" id="CHEBI:15378"/>
        <dbReference type="ChEBI" id="CHEBI:29965"/>
        <dbReference type="ChEBI" id="CHEBI:30616"/>
        <dbReference type="ChEBI" id="CHEBI:83226"/>
        <dbReference type="ChEBI" id="CHEBI:456216"/>
        <dbReference type="EC" id="2.7.14.1"/>
    </reaction>
</comment>
<dbReference type="CDD" id="cd07930">
    <property type="entry name" value="bacterial_phosphagen_kinase"/>
    <property type="match status" value="1"/>
</dbReference>
<keyword evidence="1 5" id="KW-0808">Transferase</keyword>
<evidence type="ECO:0000313" key="9">
    <source>
        <dbReference type="EMBL" id="TEB09483.1"/>
    </source>
</evidence>
<dbReference type="PROSITE" id="PS00112">
    <property type="entry name" value="PHOSPHAGEN_KINASE"/>
    <property type="match status" value="1"/>
</dbReference>
<feature type="binding site" evidence="5 6">
    <location>
        <begin position="209"/>
        <end position="214"/>
    </location>
    <ligand>
        <name>ATP</name>
        <dbReference type="ChEBI" id="CHEBI:30616"/>
    </ligand>
</feature>
<evidence type="ECO:0000256" key="1">
    <source>
        <dbReference type="ARBA" id="ARBA00022679"/>
    </source>
</evidence>
<dbReference type="RefSeq" id="WP_134214931.1">
    <property type="nucleotide sequence ID" value="NZ_QFFZ01000046.1"/>
</dbReference>
<evidence type="ECO:0000259" key="8">
    <source>
        <dbReference type="PROSITE" id="PS51510"/>
    </source>
</evidence>
<dbReference type="Gene3D" id="3.30.590.10">
    <property type="entry name" value="Glutamine synthetase/guanido kinase, catalytic domain"/>
    <property type="match status" value="1"/>
</dbReference>
<reference evidence="9 10" key="1">
    <citation type="journal article" date="2018" name="Environ. Microbiol.">
        <title>Novel energy conservation strategies and behaviour of Pelotomaculum schinkii driving syntrophic propionate catabolism.</title>
        <authorList>
            <person name="Hidalgo-Ahumada C.A.P."/>
            <person name="Nobu M.K."/>
            <person name="Narihiro T."/>
            <person name="Tamaki H."/>
            <person name="Liu W.T."/>
            <person name="Kamagata Y."/>
            <person name="Stams A.J.M."/>
            <person name="Imachi H."/>
            <person name="Sousa D.Z."/>
        </authorList>
    </citation>
    <scope>NUCLEOTIDE SEQUENCE [LARGE SCALE GENOMIC DNA]</scope>
    <source>
        <strain evidence="9 10">MGP</strain>
    </source>
</reference>
<evidence type="ECO:0000256" key="6">
    <source>
        <dbReference type="PROSITE-ProRule" id="PRU00843"/>
    </source>
</evidence>
<feature type="binding site" evidence="5 6">
    <location>
        <begin position="27"/>
        <end position="31"/>
    </location>
    <ligand>
        <name>ATP</name>
        <dbReference type="ChEBI" id="CHEBI:30616"/>
    </ligand>
</feature>
<dbReference type="PANTHER" id="PTHR11547">
    <property type="entry name" value="ARGININE OR CREATINE KINASE"/>
    <property type="match status" value="1"/>
</dbReference>
<dbReference type="Proteomes" id="UP000297597">
    <property type="component" value="Unassembled WGS sequence"/>
</dbReference>
<dbReference type="SUPFAM" id="SSF55931">
    <property type="entry name" value="Glutamine synthetase/guanido kinase"/>
    <property type="match status" value="1"/>
</dbReference>
<comment type="similarity">
    <text evidence="5 6 7">Belongs to the ATP:guanido phosphotransferase family.</text>
</comment>
<sequence>MSIKDKVGSARSLWMDADGPDADIVVSSRVRVARNLTAIPFPHLLDLEKSREVTAKIRKAIENTEASELIGNLELTELGELTPLERQLLVDKHLISPDLLNDFQAKAVAIRQDEAVSVMVNEEDHLRIQCLLSGLQLKEAWEIVNKVDDGLEKTLDYAFSEKLGYLTSCPTNVGTGMRASVMLHLTGLKITNQIGGVFHAIGKLGLTVRGLYGEGTEAASDLFQISNQITLGQSEEELVNNLTSITRQILTQERASRKSLYIDRREFIEDRVYRAYGILKNARILTLEEAMRLFSDLRLGIGLKIILGIHDKLLNVLMVEASPAFLMKMAGRELSSHQMDVYRADLIRNEFEKAEK</sequence>
<comment type="caution">
    <text evidence="9">The sequence shown here is derived from an EMBL/GenBank/DDBJ whole genome shotgun (WGS) entry which is preliminary data.</text>
</comment>
<comment type="caution">
    <text evidence="5">Lacks conserved residue(s) required for the propagation of feature annotation.</text>
</comment>
<dbReference type="Pfam" id="PF00217">
    <property type="entry name" value="ATP-gua_Ptrans"/>
    <property type="match status" value="1"/>
</dbReference>
<dbReference type="GO" id="GO:0046314">
    <property type="term" value="P:phosphocreatine biosynthetic process"/>
    <property type="evidence" value="ECO:0007669"/>
    <property type="project" value="InterPro"/>
</dbReference>
<dbReference type="EC" id="2.7.14.1" evidence="5"/>
<organism evidence="9 10">
    <name type="scientific">Pelotomaculum propionicicum</name>
    <dbReference type="NCBI Taxonomy" id="258475"/>
    <lineage>
        <taxon>Bacteria</taxon>
        <taxon>Bacillati</taxon>
        <taxon>Bacillota</taxon>
        <taxon>Clostridia</taxon>
        <taxon>Eubacteriales</taxon>
        <taxon>Desulfotomaculaceae</taxon>
        <taxon>Pelotomaculum</taxon>
    </lineage>
</organism>
<dbReference type="PROSITE" id="PS51510">
    <property type="entry name" value="PHOSPHAGEN_KINASE_C"/>
    <property type="match status" value="1"/>
</dbReference>
<dbReference type="GO" id="GO:0005524">
    <property type="term" value="F:ATP binding"/>
    <property type="evidence" value="ECO:0007669"/>
    <property type="project" value="UniProtKB-UniRule"/>
</dbReference>
<dbReference type="InterPro" id="IPR000749">
    <property type="entry name" value="ATP-guanido_PTrfase"/>
</dbReference>
<dbReference type="OrthoDB" id="9791353at2"/>
<dbReference type="InterPro" id="IPR022415">
    <property type="entry name" value="ATP-guanido_PTrfase_AS"/>
</dbReference>
<feature type="binding site" evidence="5 6">
    <location>
        <position position="127"/>
    </location>
    <ligand>
        <name>ATP</name>
        <dbReference type="ChEBI" id="CHEBI:30616"/>
    </ligand>
</feature>
<dbReference type="HAMAP" id="MF_00602">
    <property type="entry name" value="Prot_Arg_kinase"/>
    <property type="match status" value="1"/>
</dbReference>
<dbReference type="GO" id="GO:0004111">
    <property type="term" value="F:creatine kinase activity"/>
    <property type="evidence" value="ECO:0007669"/>
    <property type="project" value="InterPro"/>
</dbReference>
<keyword evidence="4 5" id="KW-0067">ATP-binding</keyword>
<accession>A0A4Y7RKV1</accession>
<evidence type="ECO:0000256" key="2">
    <source>
        <dbReference type="ARBA" id="ARBA00022741"/>
    </source>
</evidence>
<evidence type="ECO:0000256" key="5">
    <source>
        <dbReference type="HAMAP-Rule" id="MF_00602"/>
    </source>
</evidence>
<dbReference type="GO" id="GO:0005615">
    <property type="term" value="C:extracellular space"/>
    <property type="evidence" value="ECO:0007669"/>
    <property type="project" value="TreeGrafter"/>
</dbReference>
<keyword evidence="3 5" id="KW-0418">Kinase</keyword>
<dbReference type="EMBL" id="QFFZ01000046">
    <property type="protein sequence ID" value="TEB09483.1"/>
    <property type="molecule type" value="Genomic_DNA"/>
</dbReference>
<feature type="binding site" evidence="5 6">
    <location>
        <begin position="178"/>
        <end position="182"/>
    </location>
    <ligand>
        <name>ATP</name>
        <dbReference type="ChEBI" id="CHEBI:30616"/>
    </ligand>
</feature>
<dbReference type="AlphaFoldDB" id="A0A4Y7RKV1"/>
<evidence type="ECO:0000256" key="4">
    <source>
        <dbReference type="ARBA" id="ARBA00022840"/>
    </source>
</evidence>
<dbReference type="GO" id="GO:1990424">
    <property type="term" value="F:protein arginine kinase activity"/>
    <property type="evidence" value="ECO:0007669"/>
    <property type="project" value="UniProtKB-EC"/>
</dbReference>
<dbReference type="InterPro" id="IPR014746">
    <property type="entry name" value="Gln_synth/guanido_kin_cat_dom"/>
</dbReference>